<dbReference type="NCBIfam" id="NF008653">
    <property type="entry name" value="PRK11650.1"/>
    <property type="match status" value="1"/>
</dbReference>
<dbReference type="InterPro" id="IPR008995">
    <property type="entry name" value="Mo/tungstate-bd_C_term_dom"/>
</dbReference>
<sequence>MADLSLRHVNKKYSSNTSAVKDFSIDIEDEEFVVLVGPSGCGKTTLLRMIAGLEDLTDGEIYIDGRRVNQLSAKDRDIAMVFQNYALYPHMTVYDNMGFALKLKNLKKKDINRKIEEAAKILGIEHLMDRRPAALSGGEKQRVALGRAIVREPKIFLMDEPLANLDVQLRGQMRIEITKLHKTLKSTMIYVTHDQIEAMTMGDRIVVMKDGEVQQIDTPENIYNHPANLFVAGFIGSPQMNILEGTVHQQNNIAVVRLIDGTELAIEADMAEILLDKGYNDKNIYAGIRPEHLNAVVKSSPDKKMTYISGEVEVIENTGADVYLHLKKCGIKMIAKISKIAEIELEDQVNIAVNPSDIHFFDEETGEAIIKL</sequence>
<dbReference type="InterPro" id="IPR040582">
    <property type="entry name" value="OB_MalK-like"/>
</dbReference>
<keyword evidence="2" id="KW-0547">Nucleotide-binding</keyword>
<dbReference type="EMBL" id="JAJEKE010000001">
    <property type="protein sequence ID" value="MCQ1528411.1"/>
    <property type="molecule type" value="Genomic_DNA"/>
</dbReference>
<keyword evidence="1" id="KW-0813">Transport</keyword>
<evidence type="ECO:0000256" key="3">
    <source>
        <dbReference type="ARBA" id="ARBA00022840"/>
    </source>
</evidence>
<dbReference type="SUPFAM" id="SSF50331">
    <property type="entry name" value="MOP-like"/>
    <property type="match status" value="1"/>
</dbReference>
<dbReference type="InterPro" id="IPR012340">
    <property type="entry name" value="NA-bd_OB-fold"/>
</dbReference>
<dbReference type="Pfam" id="PF00005">
    <property type="entry name" value="ABC_tran"/>
    <property type="match status" value="1"/>
</dbReference>
<keyword evidence="3 5" id="KW-0067">ATP-binding</keyword>
<keyword evidence="6" id="KW-1185">Reference proteome</keyword>
<dbReference type="SMART" id="SM00382">
    <property type="entry name" value="AAA"/>
    <property type="match status" value="1"/>
</dbReference>
<dbReference type="InterPro" id="IPR017871">
    <property type="entry name" value="ABC_transporter-like_CS"/>
</dbReference>
<dbReference type="InterPro" id="IPR003593">
    <property type="entry name" value="AAA+_ATPase"/>
</dbReference>
<evidence type="ECO:0000313" key="6">
    <source>
        <dbReference type="Proteomes" id="UP001651880"/>
    </source>
</evidence>
<dbReference type="InterPro" id="IPR003439">
    <property type="entry name" value="ABC_transporter-like_ATP-bd"/>
</dbReference>
<dbReference type="PANTHER" id="PTHR43875">
    <property type="entry name" value="MALTODEXTRIN IMPORT ATP-BINDING PROTEIN MSMX"/>
    <property type="match status" value="1"/>
</dbReference>
<feature type="domain" description="ABC transporter" evidence="4">
    <location>
        <begin position="4"/>
        <end position="235"/>
    </location>
</feature>
<dbReference type="Gene3D" id="3.40.50.300">
    <property type="entry name" value="P-loop containing nucleotide triphosphate hydrolases"/>
    <property type="match status" value="1"/>
</dbReference>
<evidence type="ECO:0000259" key="4">
    <source>
        <dbReference type="PROSITE" id="PS50893"/>
    </source>
</evidence>
<organism evidence="5 6">
    <name type="scientific">Lutispora saccharofermentans</name>
    <dbReference type="NCBI Taxonomy" id="3024236"/>
    <lineage>
        <taxon>Bacteria</taxon>
        <taxon>Bacillati</taxon>
        <taxon>Bacillota</taxon>
        <taxon>Clostridia</taxon>
        <taxon>Lutisporales</taxon>
        <taxon>Lutisporaceae</taxon>
        <taxon>Lutispora</taxon>
    </lineage>
</organism>
<name>A0ABT1NDI6_9FIRM</name>
<comment type="caution">
    <text evidence="5">The sequence shown here is derived from an EMBL/GenBank/DDBJ whole genome shotgun (WGS) entry which is preliminary data.</text>
</comment>
<dbReference type="PROSITE" id="PS00211">
    <property type="entry name" value="ABC_TRANSPORTER_1"/>
    <property type="match status" value="1"/>
</dbReference>
<dbReference type="SUPFAM" id="SSF52540">
    <property type="entry name" value="P-loop containing nucleoside triphosphate hydrolases"/>
    <property type="match status" value="1"/>
</dbReference>
<evidence type="ECO:0000256" key="2">
    <source>
        <dbReference type="ARBA" id="ARBA00022741"/>
    </source>
</evidence>
<gene>
    <name evidence="5" type="primary">ugpC</name>
    <name evidence="5" type="ORF">LJD61_02455</name>
</gene>
<dbReference type="GO" id="GO:0005524">
    <property type="term" value="F:ATP binding"/>
    <property type="evidence" value="ECO:0007669"/>
    <property type="project" value="UniProtKB-KW"/>
</dbReference>
<dbReference type="Pfam" id="PF17912">
    <property type="entry name" value="OB_MalK"/>
    <property type="match status" value="1"/>
</dbReference>
<evidence type="ECO:0000313" key="5">
    <source>
        <dbReference type="EMBL" id="MCQ1528411.1"/>
    </source>
</evidence>
<dbReference type="PANTHER" id="PTHR43875:SF1">
    <property type="entry name" value="OSMOPROTECTIVE COMPOUNDS UPTAKE ATP-BINDING PROTEIN GGTA"/>
    <property type="match status" value="1"/>
</dbReference>
<dbReference type="InterPro" id="IPR047641">
    <property type="entry name" value="ABC_transpr_MalK/UgpC-like"/>
</dbReference>
<dbReference type="PROSITE" id="PS50893">
    <property type="entry name" value="ABC_TRANSPORTER_2"/>
    <property type="match status" value="1"/>
</dbReference>
<evidence type="ECO:0000256" key="1">
    <source>
        <dbReference type="ARBA" id="ARBA00022448"/>
    </source>
</evidence>
<dbReference type="RefSeq" id="WP_255225891.1">
    <property type="nucleotide sequence ID" value="NZ_JAJEKE010000001.1"/>
</dbReference>
<protein>
    <submittedName>
        <fullName evidence="5">Sn-glycerol-3-phosphate ABC transporter ATP-binding protein UgpC</fullName>
    </submittedName>
</protein>
<dbReference type="CDD" id="cd03301">
    <property type="entry name" value="ABC_MalK_N"/>
    <property type="match status" value="1"/>
</dbReference>
<proteinExistence type="predicted"/>
<dbReference type="Gene3D" id="2.40.50.100">
    <property type="match status" value="1"/>
</dbReference>
<reference evidence="5 6" key="1">
    <citation type="submission" date="2021-10" db="EMBL/GenBank/DDBJ databases">
        <title>Lutispora strain m25 sp. nov., a thermophilic, non-spore-forming bacterium isolated from a lab-scale methanogenic bioreactor digesting anaerobic sludge.</title>
        <authorList>
            <person name="El Houari A."/>
            <person name="Mcdonald J."/>
        </authorList>
    </citation>
    <scope>NUCLEOTIDE SEQUENCE [LARGE SCALE GENOMIC DNA]</scope>
    <source>
        <strain evidence="6">m25</strain>
    </source>
</reference>
<dbReference type="InterPro" id="IPR027417">
    <property type="entry name" value="P-loop_NTPase"/>
</dbReference>
<dbReference type="InterPro" id="IPR015855">
    <property type="entry name" value="ABC_transpr_MalK-like"/>
</dbReference>
<accession>A0ABT1NDI6</accession>
<dbReference type="Proteomes" id="UP001651880">
    <property type="component" value="Unassembled WGS sequence"/>
</dbReference>
<dbReference type="Gene3D" id="2.40.50.140">
    <property type="entry name" value="Nucleic acid-binding proteins"/>
    <property type="match status" value="1"/>
</dbReference>